<proteinExistence type="predicted"/>
<evidence type="ECO:0000313" key="3">
    <source>
        <dbReference type="Proteomes" id="UP000237000"/>
    </source>
</evidence>
<comment type="caution">
    <text evidence="2">The sequence shown here is derived from an EMBL/GenBank/DDBJ whole genome shotgun (WGS) entry which is preliminary data.</text>
</comment>
<feature type="region of interest" description="Disordered" evidence="1">
    <location>
        <begin position="1"/>
        <end position="75"/>
    </location>
</feature>
<protein>
    <submittedName>
        <fullName evidence="2">Uncharacterized protein</fullName>
    </submittedName>
</protein>
<organism evidence="2 3">
    <name type="scientific">Trema orientale</name>
    <name type="common">Charcoal tree</name>
    <name type="synonym">Celtis orientalis</name>
    <dbReference type="NCBI Taxonomy" id="63057"/>
    <lineage>
        <taxon>Eukaryota</taxon>
        <taxon>Viridiplantae</taxon>
        <taxon>Streptophyta</taxon>
        <taxon>Embryophyta</taxon>
        <taxon>Tracheophyta</taxon>
        <taxon>Spermatophyta</taxon>
        <taxon>Magnoliopsida</taxon>
        <taxon>eudicotyledons</taxon>
        <taxon>Gunneridae</taxon>
        <taxon>Pentapetalae</taxon>
        <taxon>rosids</taxon>
        <taxon>fabids</taxon>
        <taxon>Rosales</taxon>
        <taxon>Cannabaceae</taxon>
        <taxon>Trema</taxon>
    </lineage>
</organism>
<keyword evidence="3" id="KW-1185">Reference proteome</keyword>
<dbReference type="InParanoid" id="A0A2P5E4H6"/>
<dbReference type="AlphaFoldDB" id="A0A2P5E4H6"/>
<gene>
    <name evidence="2" type="ORF">TorRG33x02_234330</name>
</gene>
<evidence type="ECO:0000313" key="2">
    <source>
        <dbReference type="EMBL" id="PON80429.1"/>
    </source>
</evidence>
<evidence type="ECO:0000256" key="1">
    <source>
        <dbReference type="SAM" id="MobiDB-lite"/>
    </source>
</evidence>
<name>A0A2P5E4H6_TREOI</name>
<feature type="compositionally biased region" description="Basic and acidic residues" evidence="1">
    <location>
        <begin position="36"/>
        <end position="53"/>
    </location>
</feature>
<sequence length="75" mass="8402">MIARHPIRLENSGSGEKRRSEMKNASINRIQPLKSSWEERKASRGSLRRRDDAVAGGPSGRGMMPGRRLQHHSPA</sequence>
<dbReference type="EMBL" id="JXTC01000231">
    <property type="protein sequence ID" value="PON80429.1"/>
    <property type="molecule type" value="Genomic_DNA"/>
</dbReference>
<accession>A0A2P5E4H6</accession>
<reference evidence="3" key="1">
    <citation type="submission" date="2016-06" db="EMBL/GenBank/DDBJ databases">
        <title>Parallel loss of symbiosis genes in relatives of nitrogen-fixing non-legume Parasponia.</title>
        <authorList>
            <person name="Van Velzen R."/>
            <person name="Holmer R."/>
            <person name="Bu F."/>
            <person name="Rutten L."/>
            <person name="Van Zeijl A."/>
            <person name="Liu W."/>
            <person name="Santuari L."/>
            <person name="Cao Q."/>
            <person name="Sharma T."/>
            <person name="Shen D."/>
            <person name="Roswanjaya Y."/>
            <person name="Wardhani T."/>
            <person name="Kalhor M.S."/>
            <person name="Jansen J."/>
            <person name="Van den Hoogen J."/>
            <person name="Gungor B."/>
            <person name="Hartog M."/>
            <person name="Hontelez J."/>
            <person name="Verver J."/>
            <person name="Yang W.-C."/>
            <person name="Schijlen E."/>
            <person name="Repin R."/>
            <person name="Schilthuizen M."/>
            <person name="Schranz E."/>
            <person name="Heidstra R."/>
            <person name="Miyata K."/>
            <person name="Fedorova E."/>
            <person name="Kohlen W."/>
            <person name="Bisseling T."/>
            <person name="Smit S."/>
            <person name="Geurts R."/>
        </authorList>
    </citation>
    <scope>NUCLEOTIDE SEQUENCE [LARGE SCALE GENOMIC DNA]</scope>
    <source>
        <strain evidence="3">cv. RG33-2</strain>
    </source>
</reference>
<dbReference type="Proteomes" id="UP000237000">
    <property type="component" value="Unassembled WGS sequence"/>
</dbReference>